<reference evidence="5 6" key="1">
    <citation type="submission" date="2017-04" db="EMBL/GenBank/DDBJ databases">
        <title>Novel microbial lineages endemic to geothermal iron-oxide mats fill important gaps in the evolutionary history of Archaea.</title>
        <authorList>
            <person name="Jay Z.J."/>
            <person name="Beam J.P."/>
            <person name="Dlakic M."/>
            <person name="Rusch D.B."/>
            <person name="Kozubal M.A."/>
            <person name="Inskeep W.P."/>
        </authorList>
    </citation>
    <scope>NUCLEOTIDE SEQUENCE [LARGE SCALE GENOMIC DNA]</scope>
    <source>
        <strain evidence="5">OSP_D</strain>
    </source>
</reference>
<comment type="subunit">
    <text evidence="4">Part of the 50S ribosomal subunit.</text>
</comment>
<dbReference type="GO" id="GO:0005840">
    <property type="term" value="C:ribosome"/>
    <property type="evidence" value="ECO:0007669"/>
    <property type="project" value="UniProtKB-KW"/>
</dbReference>
<dbReference type="EMBL" id="NEXC01000001">
    <property type="protein sequence ID" value="PSN84629.1"/>
    <property type="molecule type" value="Genomic_DNA"/>
</dbReference>
<dbReference type="AlphaFoldDB" id="A0A2R6AE63"/>
<dbReference type="InterPro" id="IPR050522">
    <property type="entry name" value="Ribosomal_protein_eL43"/>
</dbReference>
<feature type="binding site" evidence="4">
    <location>
        <position position="60"/>
    </location>
    <ligand>
        <name>Zn(2+)</name>
        <dbReference type="ChEBI" id="CHEBI:29105"/>
    </ligand>
</feature>
<dbReference type="GO" id="GO:0003735">
    <property type="term" value="F:structural constituent of ribosome"/>
    <property type="evidence" value="ECO:0007669"/>
    <property type="project" value="InterPro"/>
</dbReference>
<evidence type="ECO:0000256" key="3">
    <source>
        <dbReference type="ARBA" id="ARBA00023274"/>
    </source>
</evidence>
<dbReference type="InterPro" id="IPR011331">
    <property type="entry name" value="Ribosomal_eL37/eL43"/>
</dbReference>
<dbReference type="PANTHER" id="PTHR48129">
    <property type="entry name" value="60S RIBOSOMAL PROTEIN L37A"/>
    <property type="match status" value="1"/>
</dbReference>
<dbReference type="SUPFAM" id="SSF57829">
    <property type="entry name" value="Zn-binding ribosomal proteins"/>
    <property type="match status" value="1"/>
</dbReference>
<organism evidence="5 6">
    <name type="scientific">Candidatus Marsarchaeota G1 archaeon OSP_D</name>
    <dbReference type="NCBI Taxonomy" id="1978155"/>
    <lineage>
        <taxon>Archaea</taxon>
        <taxon>Candidatus Marsarchaeota</taxon>
        <taxon>Candidatus Marsarchaeota group 1</taxon>
    </lineage>
</organism>
<name>A0A2R6AE63_9ARCH</name>
<dbReference type="GO" id="GO:0070180">
    <property type="term" value="F:large ribosomal subunit rRNA binding"/>
    <property type="evidence" value="ECO:0007669"/>
    <property type="project" value="UniProtKB-UniRule"/>
</dbReference>
<dbReference type="InterPro" id="IPR011332">
    <property type="entry name" value="Ribosomal_zn-bd"/>
</dbReference>
<comment type="function">
    <text evidence="4">Binds to the 23S rRNA.</text>
</comment>
<comment type="similarity">
    <text evidence="4">Belongs to the eukaryotic ribosomal protein eL43 family. Putative zinc-binding subfamily.</text>
</comment>
<dbReference type="Proteomes" id="UP000240880">
    <property type="component" value="Unassembled WGS sequence"/>
</dbReference>
<proteinExistence type="inferred from homology"/>
<comment type="caution">
    <text evidence="4">Lacks conserved residue(s) required for the propagation of feature annotation.</text>
</comment>
<dbReference type="Gene3D" id="2.20.25.30">
    <property type="match status" value="1"/>
</dbReference>
<evidence type="ECO:0000256" key="1">
    <source>
        <dbReference type="ARBA" id="ARBA00022884"/>
    </source>
</evidence>
<dbReference type="GO" id="GO:0008270">
    <property type="term" value="F:zinc ion binding"/>
    <property type="evidence" value="ECO:0007669"/>
    <property type="project" value="UniProtKB-UniRule"/>
</dbReference>
<dbReference type="GO" id="GO:1990904">
    <property type="term" value="C:ribonucleoprotein complex"/>
    <property type="evidence" value="ECO:0007669"/>
    <property type="project" value="UniProtKB-KW"/>
</dbReference>
<evidence type="ECO:0000256" key="2">
    <source>
        <dbReference type="ARBA" id="ARBA00022980"/>
    </source>
</evidence>
<dbReference type="Pfam" id="PF01780">
    <property type="entry name" value="Ribosomal_L37ae"/>
    <property type="match status" value="1"/>
</dbReference>
<keyword evidence="4" id="KW-0699">rRNA-binding</keyword>
<dbReference type="PANTHER" id="PTHR48129:SF1">
    <property type="entry name" value="LARGE RIBOSOMAL SUBUNIT PROTEIN EL43"/>
    <property type="match status" value="1"/>
</dbReference>
<evidence type="ECO:0000256" key="4">
    <source>
        <dbReference type="HAMAP-Rule" id="MF_00327"/>
    </source>
</evidence>
<sequence>MGKTKVVKETGRYGARYGMSLRRRMLKILSERNKKVNCPKCGKIVRMRKLSVGVWKCPRCNYCYAGQAYSPKL</sequence>
<protein>
    <recommendedName>
        <fullName evidence="4">Large ribosomal subunit protein eL43</fullName>
    </recommendedName>
</protein>
<feature type="binding site" evidence="4">
    <location>
        <position position="41"/>
    </location>
    <ligand>
        <name>Zn(2+)</name>
        <dbReference type="ChEBI" id="CHEBI:29105"/>
    </ligand>
</feature>
<gene>
    <name evidence="4" type="primary">rpl37ae</name>
    <name evidence="5" type="ORF">B9Q01_00355</name>
</gene>
<feature type="binding site" evidence="4">
    <location>
        <position position="38"/>
    </location>
    <ligand>
        <name>Zn(2+)</name>
        <dbReference type="ChEBI" id="CHEBI:29105"/>
    </ligand>
</feature>
<keyword evidence="3 4" id="KW-0687">Ribonucleoprotein</keyword>
<evidence type="ECO:0000313" key="6">
    <source>
        <dbReference type="Proteomes" id="UP000240880"/>
    </source>
</evidence>
<dbReference type="HAMAP" id="MF_00327">
    <property type="entry name" value="Ribosomal_eL43"/>
    <property type="match status" value="1"/>
</dbReference>
<feature type="binding site" evidence="4">
    <location>
        <position position="57"/>
    </location>
    <ligand>
        <name>Zn(2+)</name>
        <dbReference type="ChEBI" id="CHEBI:29105"/>
    </ligand>
</feature>
<keyword evidence="1 4" id="KW-0694">RNA-binding</keyword>
<keyword evidence="2 4" id="KW-0689">Ribosomal protein</keyword>
<accession>A0A2R6AE63</accession>
<comment type="caution">
    <text evidence="5">The sequence shown here is derived from an EMBL/GenBank/DDBJ whole genome shotgun (WGS) entry which is preliminary data.</text>
</comment>
<evidence type="ECO:0000313" key="5">
    <source>
        <dbReference type="EMBL" id="PSN84629.1"/>
    </source>
</evidence>
<dbReference type="GO" id="GO:0006412">
    <property type="term" value="P:translation"/>
    <property type="evidence" value="ECO:0007669"/>
    <property type="project" value="UniProtKB-UniRule"/>
</dbReference>
<dbReference type="InterPro" id="IPR002674">
    <property type="entry name" value="Ribosomal_eL43"/>
</dbReference>